<dbReference type="Proteomes" id="UP000316916">
    <property type="component" value="Unassembled WGS sequence"/>
</dbReference>
<dbReference type="Pfam" id="PF14905">
    <property type="entry name" value="OMP_b-brl_3"/>
    <property type="match status" value="1"/>
</dbReference>
<keyword evidence="3" id="KW-1185">Reference proteome</keyword>
<dbReference type="EMBL" id="FXTC01000001">
    <property type="protein sequence ID" value="SMO37101.1"/>
    <property type="molecule type" value="Genomic_DNA"/>
</dbReference>
<dbReference type="InterPro" id="IPR041700">
    <property type="entry name" value="OMP_b-brl_3"/>
</dbReference>
<evidence type="ECO:0000313" key="3">
    <source>
        <dbReference type="Proteomes" id="UP000316916"/>
    </source>
</evidence>
<dbReference type="AlphaFoldDB" id="A0A521AQR2"/>
<dbReference type="SUPFAM" id="SSF56935">
    <property type="entry name" value="Porins"/>
    <property type="match status" value="1"/>
</dbReference>
<accession>A0A521AQR2</accession>
<gene>
    <name evidence="2" type="ORF">SAMN06265171_101368</name>
</gene>
<evidence type="ECO:0000259" key="1">
    <source>
        <dbReference type="Pfam" id="PF14905"/>
    </source>
</evidence>
<feature type="domain" description="Outer membrane protein beta-barrel" evidence="1">
    <location>
        <begin position="2"/>
        <end position="91"/>
    </location>
</feature>
<evidence type="ECO:0000313" key="2">
    <source>
        <dbReference type="EMBL" id="SMO37101.1"/>
    </source>
</evidence>
<protein>
    <submittedName>
        <fullName evidence="2">Outer membrane protein beta-barrel family protein</fullName>
    </submittedName>
</protein>
<proteinExistence type="predicted"/>
<sequence length="115" mass="13222">MNYQFPKDFIVEVFGNYNSAARNIQGKNPQSITYSIAARKQFWNKKASIGITTTNPFNKYIKQVTTVDTNDYNSYSVRQLPLRSFGISFSYKFGKDFKKDKDISNDYLNEASQGS</sequence>
<dbReference type="RefSeq" id="WP_167498797.1">
    <property type="nucleotide sequence ID" value="NZ_FXTC01000001.1"/>
</dbReference>
<name>A0A521AQR2_9FLAO</name>
<reference evidence="2 3" key="1">
    <citation type="submission" date="2017-05" db="EMBL/GenBank/DDBJ databases">
        <authorList>
            <person name="Varghese N."/>
            <person name="Submissions S."/>
        </authorList>
    </citation>
    <scope>NUCLEOTIDE SEQUENCE [LARGE SCALE GENOMIC DNA]</scope>
    <source>
        <strain evidence="2 3">DSM 29371</strain>
    </source>
</reference>
<organism evidence="2 3">
    <name type="scientific">Chryseobacterium rhizoplanae</name>
    <dbReference type="NCBI Taxonomy" id="1609531"/>
    <lineage>
        <taxon>Bacteria</taxon>
        <taxon>Pseudomonadati</taxon>
        <taxon>Bacteroidota</taxon>
        <taxon>Flavobacteriia</taxon>
        <taxon>Flavobacteriales</taxon>
        <taxon>Weeksellaceae</taxon>
        <taxon>Chryseobacterium group</taxon>
        <taxon>Chryseobacterium</taxon>
    </lineage>
</organism>